<comment type="caution">
    <text evidence="1">The sequence shown here is derived from an EMBL/GenBank/DDBJ whole genome shotgun (WGS) entry which is preliminary data.</text>
</comment>
<dbReference type="Gene3D" id="2.60.20.10">
    <property type="entry name" value="Crystallins"/>
    <property type="match status" value="1"/>
</dbReference>
<dbReference type="InterPro" id="IPR011024">
    <property type="entry name" value="G_crystallin-like"/>
</dbReference>
<dbReference type="Proteomes" id="UP000237104">
    <property type="component" value="Unassembled WGS sequence"/>
</dbReference>
<dbReference type="EMBL" id="PPXF01000043">
    <property type="protein sequence ID" value="POH64946.1"/>
    <property type="molecule type" value="Genomic_DNA"/>
</dbReference>
<reference evidence="1 2" key="1">
    <citation type="submission" date="2018-01" db="EMBL/GenBank/DDBJ databases">
        <title>Cryobacterium sp. nov., from glaciers in China.</title>
        <authorList>
            <person name="Liu Q."/>
            <person name="Xin Y.-H."/>
        </authorList>
    </citation>
    <scope>NUCLEOTIDE SEQUENCE [LARGE SCALE GENOMIC DNA]</scope>
    <source>
        <strain evidence="1 2">TMB1-8</strain>
    </source>
</reference>
<dbReference type="SUPFAM" id="SSF49695">
    <property type="entry name" value="gamma-Crystallin-like"/>
    <property type="match status" value="1"/>
</dbReference>
<sequence>MREKKGVELIVPDGTVIAGFEVDNTTYSSQRGAVTTQAAVVVGILYDNINYGGGTFVASTDQGCAGGWVYTYNSLSPYGWNDRASSYKGFSSCRSTVFEGENQSGSQNGPSFNASSLGAMNDKASSYRLAL</sequence>
<protein>
    <submittedName>
        <fullName evidence="1">Uncharacterized protein</fullName>
    </submittedName>
</protein>
<evidence type="ECO:0000313" key="2">
    <source>
        <dbReference type="Proteomes" id="UP000237104"/>
    </source>
</evidence>
<name>A0A2S3ZEF1_9MICO</name>
<dbReference type="AlphaFoldDB" id="A0A2S3ZEF1"/>
<gene>
    <name evidence="1" type="ORF">C3B59_09315</name>
</gene>
<accession>A0A2S3ZEF1</accession>
<evidence type="ECO:0000313" key="1">
    <source>
        <dbReference type="EMBL" id="POH64946.1"/>
    </source>
</evidence>
<proteinExistence type="predicted"/>
<organism evidence="1 2">
    <name type="scientific">Cryobacterium zongtaii</name>
    <dbReference type="NCBI Taxonomy" id="1259217"/>
    <lineage>
        <taxon>Bacteria</taxon>
        <taxon>Bacillati</taxon>
        <taxon>Actinomycetota</taxon>
        <taxon>Actinomycetes</taxon>
        <taxon>Micrococcales</taxon>
        <taxon>Microbacteriaceae</taxon>
        <taxon>Cryobacterium</taxon>
    </lineage>
</organism>